<dbReference type="EMBL" id="SELW01000652">
    <property type="protein sequence ID" value="TID15789.1"/>
    <property type="molecule type" value="Genomic_DNA"/>
</dbReference>
<dbReference type="PANTHER" id="PTHR28015">
    <property type="entry name" value="ATP SYNTHASE ASSEMBLY FACTOR FMC1, MITOCHONDRIAL"/>
    <property type="match status" value="1"/>
</dbReference>
<dbReference type="GO" id="GO:0005759">
    <property type="term" value="C:mitochondrial matrix"/>
    <property type="evidence" value="ECO:0007669"/>
    <property type="project" value="TreeGrafter"/>
</dbReference>
<dbReference type="InterPro" id="IPR039196">
    <property type="entry name" value="Fmc1"/>
</dbReference>
<gene>
    <name evidence="1" type="ORF">CANINC_004318</name>
</gene>
<accession>A0A4T0WWE8</accession>
<keyword evidence="2" id="KW-1185">Reference proteome</keyword>
<organism evidence="1 2">
    <name type="scientific">Pichia inconspicua</name>
    <dbReference type="NCBI Taxonomy" id="52247"/>
    <lineage>
        <taxon>Eukaryota</taxon>
        <taxon>Fungi</taxon>
        <taxon>Dikarya</taxon>
        <taxon>Ascomycota</taxon>
        <taxon>Saccharomycotina</taxon>
        <taxon>Pichiomycetes</taxon>
        <taxon>Pichiales</taxon>
        <taxon>Pichiaceae</taxon>
        <taxon>Pichia</taxon>
    </lineage>
</organism>
<dbReference type="Proteomes" id="UP000307173">
    <property type="component" value="Unassembled WGS sequence"/>
</dbReference>
<protein>
    <recommendedName>
        <fullName evidence="3">ATP synthase assembly factor FMC1, mitochondrial</fullName>
    </recommendedName>
</protein>
<dbReference type="STRING" id="52247.A0A4T0WWE8"/>
<name>A0A4T0WWE8_9ASCO</name>
<evidence type="ECO:0008006" key="3">
    <source>
        <dbReference type="Google" id="ProtNLM"/>
    </source>
</evidence>
<dbReference type="PANTHER" id="PTHR28015:SF1">
    <property type="entry name" value="ATP SYNTHASE ASSEMBLY FACTOR FMC1, MITOCHONDRIAL"/>
    <property type="match status" value="1"/>
</dbReference>
<evidence type="ECO:0000313" key="2">
    <source>
        <dbReference type="Proteomes" id="UP000307173"/>
    </source>
</evidence>
<reference evidence="1 2" key="1">
    <citation type="journal article" date="2019" name="Front. Genet.">
        <title>Whole-Genome Sequencing of the Opportunistic Yeast Pathogen Candida inconspicua Uncovers Its Hybrid Origin.</title>
        <authorList>
            <person name="Mixao V."/>
            <person name="Hansen A.P."/>
            <person name="Saus E."/>
            <person name="Boekhout T."/>
            <person name="Lass-Florl C."/>
            <person name="Gabaldon T."/>
        </authorList>
    </citation>
    <scope>NUCLEOTIDE SEQUENCE [LARGE SCALE GENOMIC DNA]</scope>
    <source>
        <strain evidence="1 2">CBS 180</strain>
    </source>
</reference>
<proteinExistence type="predicted"/>
<dbReference type="Pfam" id="PF13233">
    <property type="entry name" value="Complex1_LYR_2"/>
    <property type="match status" value="1"/>
</dbReference>
<dbReference type="AlphaFoldDB" id="A0A4T0WWE8"/>
<dbReference type="GO" id="GO:0033615">
    <property type="term" value="P:mitochondrial proton-transporting ATP synthase complex assembly"/>
    <property type="evidence" value="ECO:0007669"/>
    <property type="project" value="InterPro"/>
</dbReference>
<evidence type="ECO:0000313" key="1">
    <source>
        <dbReference type="EMBL" id="TID15789.1"/>
    </source>
</evidence>
<dbReference type="OrthoDB" id="15893at2759"/>
<sequence>MSGKNLFKNMYKALEKSVAASHETHLKEILKKQDALVQYKRMQYVNAGKQLSKEEDDKLVESVRNTFAGQMQKIDVDLLKHLDKEELHPVEIEHVTNITTFLDSQREYVELLERYNPGISMKQTDKVRKTARRVGLEVPE</sequence>
<comment type="caution">
    <text evidence="1">The sequence shown here is derived from an EMBL/GenBank/DDBJ whole genome shotgun (WGS) entry which is preliminary data.</text>
</comment>